<dbReference type="SUPFAM" id="SSF46785">
    <property type="entry name" value="Winged helix' DNA-binding domain"/>
    <property type="match status" value="1"/>
</dbReference>
<keyword evidence="1" id="KW-0805">Transcription regulation</keyword>
<dbReference type="PROSITE" id="PS51078">
    <property type="entry name" value="ICLR_ED"/>
    <property type="match status" value="1"/>
</dbReference>
<evidence type="ECO:0000313" key="7">
    <source>
        <dbReference type="EMBL" id="AVQ01985.1"/>
    </source>
</evidence>
<dbReference type="InterPro" id="IPR050707">
    <property type="entry name" value="HTH_MetabolicPath_Reg"/>
</dbReference>
<dbReference type="Gene3D" id="3.30.450.40">
    <property type="match status" value="1"/>
</dbReference>
<dbReference type="SMART" id="SM00346">
    <property type="entry name" value="HTH_ICLR"/>
    <property type="match status" value="1"/>
</dbReference>
<dbReference type="InterPro" id="IPR036388">
    <property type="entry name" value="WH-like_DNA-bd_sf"/>
</dbReference>
<organism evidence="7 8">
    <name type="scientific">Caulobacter segnis</name>
    <dbReference type="NCBI Taxonomy" id="88688"/>
    <lineage>
        <taxon>Bacteria</taxon>
        <taxon>Pseudomonadati</taxon>
        <taxon>Pseudomonadota</taxon>
        <taxon>Alphaproteobacteria</taxon>
        <taxon>Caulobacterales</taxon>
        <taxon>Caulobacteraceae</taxon>
        <taxon>Caulobacter</taxon>
    </lineage>
</organism>
<dbReference type="Pfam" id="PF09339">
    <property type="entry name" value="HTH_IclR"/>
    <property type="match status" value="1"/>
</dbReference>
<dbReference type="PROSITE" id="PS51077">
    <property type="entry name" value="HTH_ICLR"/>
    <property type="match status" value="1"/>
</dbReference>
<dbReference type="InterPro" id="IPR005471">
    <property type="entry name" value="Tscrpt_reg_IclR_N"/>
</dbReference>
<reference evidence="7 8" key="1">
    <citation type="journal article" date="2015" name="Biotechnol. Bioeng.">
        <title>Genome sequence and phenotypic characterization of Caulobacter segnis.</title>
        <authorList>
            <person name="Patel S."/>
            <person name="Fletcher B."/>
            <person name="Scott D.C."/>
            <person name="Ely B."/>
        </authorList>
    </citation>
    <scope>NUCLEOTIDE SEQUENCE [LARGE SCALE GENOMIC DNA]</scope>
    <source>
        <strain evidence="7 8">TK0059</strain>
    </source>
</reference>
<protein>
    <submittedName>
        <fullName evidence="7">IclR family transcriptional regulator</fullName>
    </submittedName>
</protein>
<name>A0ABN5ISG7_9CAUL</name>
<keyword evidence="2" id="KW-0238">DNA-binding</keyword>
<evidence type="ECO:0000256" key="1">
    <source>
        <dbReference type="ARBA" id="ARBA00023015"/>
    </source>
</evidence>
<gene>
    <name evidence="7" type="ORF">B7G68_09085</name>
</gene>
<feature type="region of interest" description="Disordered" evidence="4">
    <location>
        <begin position="1"/>
        <end position="22"/>
    </location>
</feature>
<keyword evidence="8" id="KW-1185">Reference proteome</keyword>
<dbReference type="InterPro" id="IPR036390">
    <property type="entry name" value="WH_DNA-bd_sf"/>
</dbReference>
<dbReference type="Pfam" id="PF01614">
    <property type="entry name" value="IclR_C"/>
    <property type="match status" value="1"/>
</dbReference>
<feature type="compositionally biased region" description="Acidic residues" evidence="4">
    <location>
        <begin position="1"/>
        <end position="13"/>
    </location>
</feature>
<dbReference type="SUPFAM" id="SSF55781">
    <property type="entry name" value="GAF domain-like"/>
    <property type="match status" value="1"/>
</dbReference>
<evidence type="ECO:0000259" key="6">
    <source>
        <dbReference type="PROSITE" id="PS51078"/>
    </source>
</evidence>
<dbReference type="InterPro" id="IPR014757">
    <property type="entry name" value="Tscrpt_reg_IclR_C"/>
</dbReference>
<dbReference type="PANTHER" id="PTHR30136:SF24">
    <property type="entry name" value="HTH-TYPE TRANSCRIPTIONAL REPRESSOR ALLR"/>
    <property type="match status" value="1"/>
</dbReference>
<sequence length="285" mass="30943">MKFDPSIDEAPEEGEGKARGAAAGSQTLVRGLEIMEAVRAGKSTLPELADALGIAKPTLYRLAATLVDHRYLSFTPRVGYALGPKLLELGFEAGRQMSLPRIAHPHLAALAEGTGDTVHLGVLDGARALYLDKLPGRRRVDISSRVGERQPLRSTGLGKALILDEDEGRWRELYQFEEQSGGRYGVDLSTWLRRMNEYAAQGNAFDLEENEDRIRCVAAPLRDVSGKIVGAISVSSAAQYMDDARLHTVADDVRATAQAISRDLGWTERSPLPHPRPHPKAASGG</sequence>
<dbReference type="InterPro" id="IPR029016">
    <property type="entry name" value="GAF-like_dom_sf"/>
</dbReference>
<evidence type="ECO:0000313" key="8">
    <source>
        <dbReference type="Proteomes" id="UP000240527"/>
    </source>
</evidence>
<proteinExistence type="predicted"/>
<dbReference type="Proteomes" id="UP000240527">
    <property type="component" value="Chromosome"/>
</dbReference>
<dbReference type="Gene3D" id="1.10.10.10">
    <property type="entry name" value="Winged helix-like DNA-binding domain superfamily/Winged helix DNA-binding domain"/>
    <property type="match status" value="1"/>
</dbReference>
<dbReference type="EMBL" id="CP027850">
    <property type="protein sequence ID" value="AVQ01985.1"/>
    <property type="molecule type" value="Genomic_DNA"/>
</dbReference>
<feature type="region of interest" description="Disordered" evidence="4">
    <location>
        <begin position="264"/>
        <end position="285"/>
    </location>
</feature>
<dbReference type="PANTHER" id="PTHR30136">
    <property type="entry name" value="HELIX-TURN-HELIX TRANSCRIPTIONAL REGULATOR, ICLR FAMILY"/>
    <property type="match status" value="1"/>
</dbReference>
<accession>A0ABN5ISG7</accession>
<feature type="domain" description="HTH iclR-type" evidence="5">
    <location>
        <begin position="25"/>
        <end position="84"/>
    </location>
</feature>
<keyword evidence="3" id="KW-0804">Transcription</keyword>
<evidence type="ECO:0000256" key="3">
    <source>
        <dbReference type="ARBA" id="ARBA00023163"/>
    </source>
</evidence>
<evidence type="ECO:0000259" key="5">
    <source>
        <dbReference type="PROSITE" id="PS51077"/>
    </source>
</evidence>
<evidence type="ECO:0000256" key="4">
    <source>
        <dbReference type="SAM" id="MobiDB-lite"/>
    </source>
</evidence>
<dbReference type="RefSeq" id="WP_013078902.1">
    <property type="nucleotide sequence ID" value="NZ_CP027850.1"/>
</dbReference>
<feature type="domain" description="IclR-ED" evidence="6">
    <location>
        <begin position="85"/>
        <end position="266"/>
    </location>
</feature>
<evidence type="ECO:0000256" key="2">
    <source>
        <dbReference type="ARBA" id="ARBA00023125"/>
    </source>
</evidence>